<evidence type="ECO:0000313" key="1">
    <source>
        <dbReference type="EMBL" id="MPN24599.1"/>
    </source>
</evidence>
<name>A0A645GFN9_9ZZZZ</name>
<organism evidence="1">
    <name type="scientific">bioreactor metagenome</name>
    <dbReference type="NCBI Taxonomy" id="1076179"/>
    <lineage>
        <taxon>unclassified sequences</taxon>
        <taxon>metagenomes</taxon>
        <taxon>ecological metagenomes</taxon>
    </lineage>
</organism>
<accession>A0A645GFN9</accession>
<sequence>MIGSKNTVAPQGYKHPPQSGFQQLFRRQTQTLFVVDLHAGEQLRFDAVGLQSVELSQNGP</sequence>
<dbReference type="EMBL" id="VSSQ01073506">
    <property type="protein sequence ID" value="MPN24599.1"/>
    <property type="molecule type" value="Genomic_DNA"/>
</dbReference>
<protein>
    <submittedName>
        <fullName evidence="1">Uncharacterized protein</fullName>
    </submittedName>
</protein>
<dbReference type="AlphaFoldDB" id="A0A645GFN9"/>
<reference evidence="1" key="1">
    <citation type="submission" date="2019-08" db="EMBL/GenBank/DDBJ databases">
        <authorList>
            <person name="Kucharzyk K."/>
            <person name="Murdoch R.W."/>
            <person name="Higgins S."/>
            <person name="Loffler F."/>
        </authorList>
    </citation>
    <scope>NUCLEOTIDE SEQUENCE</scope>
</reference>
<comment type="caution">
    <text evidence="1">The sequence shown here is derived from an EMBL/GenBank/DDBJ whole genome shotgun (WGS) entry which is preliminary data.</text>
</comment>
<gene>
    <name evidence="1" type="ORF">SDC9_172000</name>
</gene>
<proteinExistence type="predicted"/>